<evidence type="ECO:0000313" key="3">
    <source>
        <dbReference type="Proteomes" id="UP000199184"/>
    </source>
</evidence>
<reference evidence="3" key="1">
    <citation type="submission" date="2016-08" db="EMBL/GenBank/DDBJ databases">
        <authorList>
            <person name="Varghese N."/>
            <person name="Submissions Spin"/>
        </authorList>
    </citation>
    <scope>NUCLEOTIDE SEQUENCE [LARGE SCALE GENOMIC DNA]</scope>
    <source>
        <strain evidence="3">ERR11</strain>
    </source>
</reference>
<dbReference type="SUPFAM" id="SSF47413">
    <property type="entry name" value="lambda repressor-like DNA-binding domains"/>
    <property type="match status" value="1"/>
</dbReference>
<dbReference type="SMART" id="SM00530">
    <property type="entry name" value="HTH_XRE"/>
    <property type="match status" value="1"/>
</dbReference>
<name>A0A1C3XSP3_9BRAD</name>
<accession>A0A1C3XSP3</accession>
<dbReference type="Proteomes" id="UP000199184">
    <property type="component" value="Unassembled WGS sequence"/>
</dbReference>
<keyword evidence="3" id="KW-1185">Reference proteome</keyword>
<evidence type="ECO:0000313" key="2">
    <source>
        <dbReference type="EMBL" id="SCB55036.1"/>
    </source>
</evidence>
<protein>
    <submittedName>
        <fullName evidence="2">Helix-turn-helix domain-containing protein</fullName>
    </submittedName>
</protein>
<dbReference type="GO" id="GO:0003677">
    <property type="term" value="F:DNA binding"/>
    <property type="evidence" value="ECO:0007669"/>
    <property type="project" value="InterPro"/>
</dbReference>
<dbReference type="InterPro" id="IPR010982">
    <property type="entry name" value="Lambda_DNA-bd_dom_sf"/>
</dbReference>
<feature type="domain" description="HTH cro/C1-type" evidence="1">
    <location>
        <begin position="18"/>
        <end position="75"/>
    </location>
</feature>
<dbReference type="RefSeq" id="WP_091966423.1">
    <property type="nucleotide sequence ID" value="NZ_FMAI01000034.1"/>
</dbReference>
<organism evidence="2 3">
    <name type="scientific">Bradyrhizobium shewense</name>
    <dbReference type="NCBI Taxonomy" id="1761772"/>
    <lineage>
        <taxon>Bacteria</taxon>
        <taxon>Pseudomonadati</taxon>
        <taxon>Pseudomonadota</taxon>
        <taxon>Alphaproteobacteria</taxon>
        <taxon>Hyphomicrobiales</taxon>
        <taxon>Nitrobacteraceae</taxon>
        <taxon>Bradyrhizobium</taxon>
    </lineage>
</organism>
<evidence type="ECO:0000259" key="1">
    <source>
        <dbReference type="PROSITE" id="PS50943"/>
    </source>
</evidence>
<proteinExistence type="predicted"/>
<dbReference type="AlphaFoldDB" id="A0A1C3XSP3"/>
<dbReference type="InterPro" id="IPR001387">
    <property type="entry name" value="Cro/C1-type_HTH"/>
</dbReference>
<dbReference type="EMBL" id="FMAI01000034">
    <property type="protein sequence ID" value="SCB55036.1"/>
    <property type="molecule type" value="Genomic_DNA"/>
</dbReference>
<dbReference type="PROSITE" id="PS50943">
    <property type="entry name" value="HTH_CROC1"/>
    <property type="match status" value="1"/>
</dbReference>
<dbReference type="Gene3D" id="1.10.260.40">
    <property type="entry name" value="lambda repressor-like DNA-binding domains"/>
    <property type="match status" value="1"/>
</dbReference>
<sequence length="131" mass="14927">MKNADEEPEVKLTLGQYLASIRTDRGMSLREVERATEKIVSNAYLSQIETDQIKRPSPNILHALAELYAIPYEGLMERAGFVVPTRSRRNAEQRHGRIPTFADYNLTDEEEAKMVEFLGYLRSRKKPDGAG</sequence>
<gene>
    <name evidence="2" type="ORF">GA0061098_103410</name>
</gene>
<dbReference type="Pfam" id="PF13560">
    <property type="entry name" value="HTH_31"/>
    <property type="match status" value="1"/>
</dbReference>